<evidence type="ECO:0000259" key="7">
    <source>
        <dbReference type="PROSITE" id="PS51293"/>
    </source>
</evidence>
<dbReference type="SUPFAM" id="SSF46689">
    <property type="entry name" value="Homeodomain-like"/>
    <property type="match status" value="1"/>
</dbReference>
<dbReference type="PANTHER" id="PTHR44191:SF62">
    <property type="entry name" value="OS04G0341900 PROTEIN"/>
    <property type="match status" value="1"/>
</dbReference>
<dbReference type="InterPro" id="IPR001005">
    <property type="entry name" value="SANT/Myb"/>
</dbReference>
<evidence type="ECO:0000256" key="5">
    <source>
        <dbReference type="ARBA" id="ARBA00023242"/>
    </source>
</evidence>
<dbReference type="PROSITE" id="PS51294">
    <property type="entry name" value="HTH_MYB"/>
    <property type="match status" value="1"/>
</dbReference>
<dbReference type="PANTHER" id="PTHR44191">
    <property type="entry name" value="TRANSCRIPTION FACTOR KUA1"/>
    <property type="match status" value="1"/>
</dbReference>
<evidence type="ECO:0000256" key="4">
    <source>
        <dbReference type="ARBA" id="ARBA00023163"/>
    </source>
</evidence>
<evidence type="ECO:0000256" key="3">
    <source>
        <dbReference type="ARBA" id="ARBA00023125"/>
    </source>
</evidence>
<feature type="domain" description="SANT" evidence="7">
    <location>
        <begin position="119"/>
        <end position="163"/>
    </location>
</feature>
<dbReference type="InterPro" id="IPR009057">
    <property type="entry name" value="Homeodomain-like_sf"/>
</dbReference>
<evidence type="ECO:0000313" key="10">
    <source>
        <dbReference type="Proteomes" id="UP001341840"/>
    </source>
</evidence>
<dbReference type="Proteomes" id="UP001341840">
    <property type="component" value="Unassembled WGS sequence"/>
</dbReference>
<dbReference type="Pfam" id="PF00249">
    <property type="entry name" value="Myb_DNA-binding"/>
    <property type="match status" value="1"/>
</dbReference>
<evidence type="ECO:0000313" key="9">
    <source>
        <dbReference type="EMBL" id="MED6150244.1"/>
    </source>
</evidence>
<dbReference type="SMART" id="SM00717">
    <property type="entry name" value="SANT"/>
    <property type="match status" value="1"/>
</dbReference>
<name>A0ABU6TPD0_9FABA</name>
<dbReference type="InterPro" id="IPR052245">
    <property type="entry name" value="Plant_Stress_Dev_TF"/>
</dbReference>
<evidence type="ECO:0000259" key="8">
    <source>
        <dbReference type="PROSITE" id="PS51294"/>
    </source>
</evidence>
<evidence type="ECO:0000256" key="1">
    <source>
        <dbReference type="ARBA" id="ARBA00004123"/>
    </source>
</evidence>
<keyword evidence="3" id="KW-0238">DNA-binding</keyword>
<protein>
    <submittedName>
        <fullName evidence="9">Uncharacterized protein</fullName>
    </submittedName>
</protein>
<evidence type="ECO:0000256" key="6">
    <source>
        <dbReference type="SAM" id="MobiDB-lite"/>
    </source>
</evidence>
<dbReference type="InterPro" id="IPR017930">
    <property type="entry name" value="Myb_dom"/>
</dbReference>
<feature type="region of interest" description="Disordered" evidence="6">
    <location>
        <begin position="58"/>
        <end position="114"/>
    </location>
</feature>
<dbReference type="Gene3D" id="1.10.10.60">
    <property type="entry name" value="Homeodomain-like"/>
    <property type="match status" value="1"/>
</dbReference>
<keyword evidence="2" id="KW-0805">Transcription regulation</keyword>
<feature type="compositionally biased region" description="Low complexity" evidence="6">
    <location>
        <begin position="324"/>
        <end position="337"/>
    </location>
</feature>
<sequence>MAQTPPPPQPEPELPPQLALDDYEFQEWDEQFVYDMLGEDEELNNQVAEVLKEAINYKEGDELQQQQNNPSVHEEEMPQQLNDEEMQQEDNQQLPESPPVNQAEEAAPSRYRQGRWDLEEHRLFLRGNEDHPGEWAHIAANYVKTRSMQQVASHAQKYFIHLAQQQEKPPRRVPKGKKKSIFDTTLDDGDDDHQQPPHHGHDVPSQSLNLGQNIDRPLSQSQSQCQRHLDQHQQPPHHESILDVPTNLLNLQQNIVSSPSTDTIIFHHLQSHPQFQYQPQLPQFQFQRPQHPLLPPLPQLLQLPPSSTFEFQPRQHLPPPPFELQSQQTLPPLFQSLPPLPSPFESDHFDRGQPLS</sequence>
<keyword evidence="10" id="KW-1185">Reference proteome</keyword>
<feature type="region of interest" description="Disordered" evidence="6">
    <location>
        <begin position="165"/>
        <end position="240"/>
    </location>
</feature>
<proteinExistence type="predicted"/>
<dbReference type="NCBIfam" id="TIGR01557">
    <property type="entry name" value="myb_SHAQKYF"/>
    <property type="match status" value="1"/>
</dbReference>
<feature type="compositionally biased region" description="Basic and acidic residues" evidence="6">
    <location>
        <begin position="227"/>
        <end position="240"/>
    </location>
</feature>
<keyword evidence="5" id="KW-0539">Nucleus</keyword>
<accession>A0ABU6TPD0</accession>
<dbReference type="CDD" id="cd00167">
    <property type="entry name" value="SANT"/>
    <property type="match status" value="1"/>
</dbReference>
<dbReference type="PROSITE" id="PS51293">
    <property type="entry name" value="SANT"/>
    <property type="match status" value="1"/>
</dbReference>
<feature type="compositionally biased region" description="Basic and acidic residues" evidence="6">
    <location>
        <begin position="192"/>
        <end position="202"/>
    </location>
</feature>
<feature type="domain" description="HTH myb-type" evidence="8">
    <location>
        <begin position="112"/>
        <end position="163"/>
    </location>
</feature>
<organism evidence="9 10">
    <name type="scientific">Stylosanthes scabra</name>
    <dbReference type="NCBI Taxonomy" id="79078"/>
    <lineage>
        <taxon>Eukaryota</taxon>
        <taxon>Viridiplantae</taxon>
        <taxon>Streptophyta</taxon>
        <taxon>Embryophyta</taxon>
        <taxon>Tracheophyta</taxon>
        <taxon>Spermatophyta</taxon>
        <taxon>Magnoliopsida</taxon>
        <taxon>eudicotyledons</taxon>
        <taxon>Gunneridae</taxon>
        <taxon>Pentapetalae</taxon>
        <taxon>rosids</taxon>
        <taxon>fabids</taxon>
        <taxon>Fabales</taxon>
        <taxon>Fabaceae</taxon>
        <taxon>Papilionoideae</taxon>
        <taxon>50 kb inversion clade</taxon>
        <taxon>dalbergioids sensu lato</taxon>
        <taxon>Dalbergieae</taxon>
        <taxon>Pterocarpus clade</taxon>
        <taxon>Stylosanthes</taxon>
    </lineage>
</organism>
<evidence type="ECO:0000256" key="2">
    <source>
        <dbReference type="ARBA" id="ARBA00023015"/>
    </source>
</evidence>
<feature type="region of interest" description="Disordered" evidence="6">
    <location>
        <begin position="309"/>
        <end position="356"/>
    </location>
</feature>
<keyword evidence="4" id="KW-0804">Transcription</keyword>
<feature type="compositionally biased region" description="Basic and acidic residues" evidence="6">
    <location>
        <begin position="345"/>
        <end position="356"/>
    </location>
</feature>
<dbReference type="InterPro" id="IPR017884">
    <property type="entry name" value="SANT_dom"/>
</dbReference>
<comment type="subcellular location">
    <subcellularLocation>
        <location evidence="1">Nucleus</location>
    </subcellularLocation>
</comment>
<dbReference type="InterPro" id="IPR006447">
    <property type="entry name" value="Myb_dom_plants"/>
</dbReference>
<feature type="compositionally biased region" description="Polar residues" evidence="6">
    <location>
        <begin position="204"/>
        <end position="226"/>
    </location>
</feature>
<comment type="caution">
    <text evidence="9">The sequence shown here is derived from an EMBL/GenBank/DDBJ whole genome shotgun (WGS) entry which is preliminary data.</text>
</comment>
<reference evidence="9 10" key="1">
    <citation type="journal article" date="2023" name="Plants (Basel)">
        <title>Bridging the Gap: Combining Genomics and Transcriptomics Approaches to Understand Stylosanthes scabra, an Orphan Legume from the Brazilian Caatinga.</title>
        <authorList>
            <person name="Ferreira-Neto J.R.C."/>
            <person name="da Silva M.D."/>
            <person name="Binneck E."/>
            <person name="de Melo N.F."/>
            <person name="da Silva R.H."/>
            <person name="de Melo A.L.T.M."/>
            <person name="Pandolfi V."/>
            <person name="Bustamante F.O."/>
            <person name="Brasileiro-Vidal A.C."/>
            <person name="Benko-Iseppon A.M."/>
        </authorList>
    </citation>
    <scope>NUCLEOTIDE SEQUENCE [LARGE SCALE GENOMIC DNA]</scope>
    <source>
        <tissue evidence="9">Leaves</tissue>
    </source>
</reference>
<dbReference type="EMBL" id="JASCZI010091416">
    <property type="protein sequence ID" value="MED6150244.1"/>
    <property type="molecule type" value="Genomic_DNA"/>
</dbReference>
<gene>
    <name evidence="9" type="ORF">PIB30_070500</name>
</gene>